<dbReference type="Proteomes" id="UP000670092">
    <property type="component" value="Unassembled WGS sequence"/>
</dbReference>
<protein>
    <submittedName>
        <fullName evidence="1">Uncharacterized protein</fullName>
    </submittedName>
</protein>
<dbReference type="AlphaFoldDB" id="A0A8H7YXT1"/>
<reference evidence="1 2" key="1">
    <citation type="submission" date="2021-01" db="EMBL/GenBank/DDBJ databases">
        <title>Chromosome-level genome assembly of a human fungal pathogen reveals clustering of transcriptionally co-regulated genes.</title>
        <authorList>
            <person name="Voorhies M."/>
            <person name="Cohen S."/>
            <person name="Shea T.P."/>
            <person name="Petrus S."/>
            <person name="Munoz J.F."/>
            <person name="Poplawski S."/>
            <person name="Goldman W.E."/>
            <person name="Michael T."/>
            <person name="Cuomo C.A."/>
            <person name="Sil A."/>
            <person name="Beyhan S."/>
        </authorList>
    </citation>
    <scope>NUCLEOTIDE SEQUENCE [LARGE SCALE GENOMIC DNA]</scope>
    <source>
        <strain evidence="1 2">G184AR</strain>
    </source>
</reference>
<evidence type="ECO:0000313" key="1">
    <source>
        <dbReference type="EMBL" id="KAG5299992.1"/>
    </source>
</evidence>
<organism evidence="1 2">
    <name type="scientific">Ajellomyces capsulatus</name>
    <name type="common">Darling's disease fungus</name>
    <name type="synonym">Histoplasma capsulatum</name>
    <dbReference type="NCBI Taxonomy" id="5037"/>
    <lineage>
        <taxon>Eukaryota</taxon>
        <taxon>Fungi</taxon>
        <taxon>Dikarya</taxon>
        <taxon>Ascomycota</taxon>
        <taxon>Pezizomycotina</taxon>
        <taxon>Eurotiomycetes</taxon>
        <taxon>Eurotiomycetidae</taxon>
        <taxon>Onygenales</taxon>
        <taxon>Ajellomycetaceae</taxon>
        <taxon>Histoplasma</taxon>
    </lineage>
</organism>
<proteinExistence type="predicted"/>
<accession>A0A8H7YXT1</accession>
<name>A0A8H7YXT1_AJECA</name>
<comment type="caution">
    <text evidence="1">The sequence shown here is derived from an EMBL/GenBank/DDBJ whole genome shotgun (WGS) entry which is preliminary data.</text>
</comment>
<sequence>MRKICAMVMYCGKCPQLYVEVQREWRLVRWHDEMRGKDQQQHEGEDGDTCFNKGPALPVCHLQLLTLVCPPRAGLHCAGLGHHLSKTRSLSNNLPSLSVLFPSTGVFGSPSPGSVVSAEIMNNV</sequence>
<evidence type="ECO:0000313" key="2">
    <source>
        <dbReference type="Proteomes" id="UP000670092"/>
    </source>
</evidence>
<gene>
    <name evidence="1" type="ORF">I7I52_10498</name>
</gene>
<dbReference type="EMBL" id="JAEVHI010000002">
    <property type="protein sequence ID" value="KAG5299992.1"/>
    <property type="molecule type" value="Genomic_DNA"/>
</dbReference>
<dbReference type="VEuPathDB" id="FungiDB:I7I52_10498"/>